<accession>K1V454</accession>
<name>K1V454_TRIAC</name>
<evidence type="ECO:0000313" key="2">
    <source>
        <dbReference type="EMBL" id="EKC98754.1"/>
    </source>
</evidence>
<sequence length="192" mass="21360">MSWVGGGEYFEIDPDGLKIKTVTGGDGVVFFTTSQLREAYPAIAEDAIAFVATGPRGDYSKVVIDQVHDTIVRLRGLYNDSKRDPGACKLLRGRTLGWDRKEWGRRYLHLDGAPMVRPIPAWDERGNLLSNEELQGRHRMAREKGETLRWKQVFVGENELQFRIDGARAGRGSPGTPPPGPAVGSVEQDVRQ</sequence>
<gene>
    <name evidence="2" type="ORF">A1Q2_06986</name>
</gene>
<comment type="caution">
    <text evidence="2">The sequence shown here is derived from an EMBL/GenBank/DDBJ whole genome shotgun (WGS) entry which is preliminary data.</text>
</comment>
<reference evidence="2 3" key="1">
    <citation type="journal article" date="2012" name="Eukaryot. Cell">
        <title>Genome sequence of the Trichosporon asahii environmental strain CBS 8904.</title>
        <authorList>
            <person name="Yang R.Y."/>
            <person name="Li H.T."/>
            <person name="Zhu H."/>
            <person name="Zhou G.P."/>
            <person name="Wang M."/>
            <person name="Wang L."/>
        </authorList>
    </citation>
    <scope>NUCLEOTIDE SEQUENCE [LARGE SCALE GENOMIC DNA]</scope>
    <source>
        <strain evidence="2 3">CBS 8904</strain>
    </source>
</reference>
<dbReference type="EMBL" id="AMBO01000382">
    <property type="protein sequence ID" value="EKC98754.1"/>
    <property type="molecule type" value="Genomic_DNA"/>
</dbReference>
<feature type="region of interest" description="Disordered" evidence="1">
    <location>
        <begin position="166"/>
        <end position="192"/>
    </location>
</feature>
<organism evidence="2 3">
    <name type="scientific">Trichosporon asahii var. asahii (strain CBS 8904)</name>
    <name type="common">Yeast</name>
    <dbReference type="NCBI Taxonomy" id="1220162"/>
    <lineage>
        <taxon>Eukaryota</taxon>
        <taxon>Fungi</taxon>
        <taxon>Dikarya</taxon>
        <taxon>Basidiomycota</taxon>
        <taxon>Agaricomycotina</taxon>
        <taxon>Tremellomycetes</taxon>
        <taxon>Trichosporonales</taxon>
        <taxon>Trichosporonaceae</taxon>
        <taxon>Trichosporon</taxon>
    </lineage>
</organism>
<dbReference type="AlphaFoldDB" id="K1V454"/>
<evidence type="ECO:0000313" key="3">
    <source>
        <dbReference type="Proteomes" id="UP000006757"/>
    </source>
</evidence>
<proteinExistence type="predicted"/>
<dbReference type="HOGENOM" id="CLU_1541201_0_0_1"/>
<dbReference type="InParanoid" id="K1V454"/>
<keyword evidence="3" id="KW-1185">Reference proteome</keyword>
<protein>
    <submittedName>
        <fullName evidence="2">Uncharacterized protein</fullName>
    </submittedName>
</protein>
<dbReference type="Proteomes" id="UP000006757">
    <property type="component" value="Unassembled WGS sequence"/>
</dbReference>
<evidence type="ECO:0000256" key="1">
    <source>
        <dbReference type="SAM" id="MobiDB-lite"/>
    </source>
</evidence>